<keyword evidence="3" id="KW-1185">Reference proteome</keyword>
<accession>H5TB45</accession>
<evidence type="ECO:0000313" key="3">
    <source>
        <dbReference type="Proteomes" id="UP000053586"/>
    </source>
</evidence>
<gene>
    <name evidence="2" type="ORF">GPUN_1398</name>
</gene>
<keyword evidence="1" id="KW-0812">Transmembrane</keyword>
<feature type="transmembrane region" description="Helical" evidence="1">
    <location>
        <begin position="29"/>
        <end position="47"/>
    </location>
</feature>
<protein>
    <submittedName>
        <fullName evidence="2">Uncharacterized protein</fullName>
    </submittedName>
</protein>
<proteinExistence type="predicted"/>
<name>H5TB45_9ALTE</name>
<organism evidence="2 3">
    <name type="scientific">Glaciecola punicea ACAM 611</name>
    <dbReference type="NCBI Taxonomy" id="1121923"/>
    <lineage>
        <taxon>Bacteria</taxon>
        <taxon>Pseudomonadati</taxon>
        <taxon>Pseudomonadota</taxon>
        <taxon>Gammaproteobacteria</taxon>
        <taxon>Alteromonadales</taxon>
        <taxon>Alteromonadaceae</taxon>
        <taxon>Glaciecola</taxon>
    </lineage>
</organism>
<keyword evidence="1" id="KW-0472">Membrane</keyword>
<dbReference type="OrthoDB" id="9775724at2"/>
<dbReference type="Proteomes" id="UP000053586">
    <property type="component" value="Unassembled WGS sequence"/>
</dbReference>
<reference evidence="2 3" key="1">
    <citation type="journal article" date="2012" name="J. Bacteriol.">
        <title>Genome sequence of proteorhodopsin-containing sea ice bacterium Glaciecola punicea ACAM 611T.</title>
        <authorList>
            <person name="Qin Q.-L."/>
            <person name="Xie B.-B."/>
            <person name="Shu Y.-L."/>
            <person name="Rong J.-C."/>
            <person name="Zhao D.-L."/>
            <person name="Zhang X.-Y."/>
            <person name="Chen X.-L."/>
            <person name="Zhou B.-C."/>
            <person name="Zhanga Y.-Z."/>
        </authorList>
    </citation>
    <scope>NUCLEOTIDE SEQUENCE [LARGE SCALE GENOMIC DNA]</scope>
    <source>
        <strain evidence="2 3">ACAM 611</strain>
    </source>
</reference>
<comment type="caution">
    <text evidence="2">The sequence shown here is derived from an EMBL/GenBank/DDBJ whole genome shotgun (WGS) entry which is preliminary data.</text>
</comment>
<dbReference type="AlphaFoldDB" id="H5TB45"/>
<dbReference type="RefSeq" id="WP_006004693.1">
    <property type="nucleotide sequence ID" value="NZ_BAET01000013.1"/>
</dbReference>
<keyword evidence="1" id="KW-1133">Transmembrane helix</keyword>
<sequence>MTKHLTQQKLLDDEIDSRELTASIWTGKWSGVGVTFLLSVLAIIYALSTPNM</sequence>
<dbReference type="EMBL" id="BAET01000013">
    <property type="protein sequence ID" value="GAB55522.1"/>
    <property type="molecule type" value="Genomic_DNA"/>
</dbReference>
<evidence type="ECO:0000313" key="2">
    <source>
        <dbReference type="EMBL" id="GAB55522.1"/>
    </source>
</evidence>
<evidence type="ECO:0000256" key="1">
    <source>
        <dbReference type="SAM" id="Phobius"/>
    </source>
</evidence>
<reference evidence="2 3" key="2">
    <citation type="journal article" date="2017" name="Antonie Van Leeuwenhoek">
        <title>Rhizobium rhizosphaerae sp. nov., a novel species isolated from rice rhizosphere.</title>
        <authorList>
            <person name="Zhao J.J."/>
            <person name="Zhang J."/>
            <person name="Zhang R.J."/>
            <person name="Zhang C.W."/>
            <person name="Yin H.Q."/>
            <person name="Zhang X.X."/>
        </authorList>
    </citation>
    <scope>NUCLEOTIDE SEQUENCE [LARGE SCALE GENOMIC DNA]</scope>
    <source>
        <strain evidence="2 3">ACAM 611</strain>
    </source>
</reference>